<dbReference type="EMBL" id="CADIKH010000122">
    <property type="protein sequence ID" value="CAB3774481.1"/>
    <property type="molecule type" value="Genomic_DNA"/>
</dbReference>
<dbReference type="Pfam" id="PF11740">
    <property type="entry name" value="KfrA_N"/>
    <property type="match status" value="1"/>
</dbReference>
<organism evidence="4 5">
    <name type="scientific">Paraburkholderia humisilvae</name>
    <dbReference type="NCBI Taxonomy" id="627669"/>
    <lineage>
        <taxon>Bacteria</taxon>
        <taxon>Pseudomonadati</taxon>
        <taxon>Pseudomonadota</taxon>
        <taxon>Betaproteobacteria</taxon>
        <taxon>Burkholderiales</taxon>
        <taxon>Burkholderiaceae</taxon>
        <taxon>Paraburkholderia</taxon>
    </lineage>
</organism>
<gene>
    <name evidence="4" type="ORF">LMG29542_07858</name>
</gene>
<protein>
    <recommendedName>
        <fullName evidence="3">KfrA N-terminal DNA-binding domain-containing protein</fullName>
    </recommendedName>
</protein>
<feature type="coiled-coil region" evidence="1">
    <location>
        <begin position="108"/>
        <end position="308"/>
    </location>
</feature>
<dbReference type="RefSeq" id="WP_175233055.1">
    <property type="nucleotide sequence ID" value="NZ_CADIKH010000122.1"/>
</dbReference>
<evidence type="ECO:0000313" key="5">
    <source>
        <dbReference type="Proteomes" id="UP000494363"/>
    </source>
</evidence>
<proteinExistence type="predicted"/>
<dbReference type="InterPro" id="IPR021104">
    <property type="entry name" value="KfrA_DNA-bd_N"/>
</dbReference>
<reference evidence="4 5" key="1">
    <citation type="submission" date="2020-04" db="EMBL/GenBank/DDBJ databases">
        <authorList>
            <person name="De Canck E."/>
        </authorList>
    </citation>
    <scope>NUCLEOTIDE SEQUENCE [LARGE SCALE GENOMIC DNA]</scope>
    <source>
        <strain evidence="4 5">LMG 29542</strain>
    </source>
</reference>
<sequence length="348" mass="38681">MTLETDVEEVRQRLSETQHIYREVCALLFFRYGETPTANRLYQLVRKGSMSAPAKALRDFWAEMREKTRVDVGQPDLPREVAAAAGELAVRLWRLSMDEANGSLGAFRLDAERAVEAAQQQAREAQACSEAAGAARDEALRTLNTERQRSAALESQLAAQQAANASLREQLAGARSEVITANAALGDARRDFSVELEKLRESAAHNEQRLAAAERRALLEIETERSAASQARKQLQQANERIGALEASHRLERDALRDDLAGAKARLAASDAQRGELEQRLEQKDHELARATETSVDLRRRIESLSVKLAMSRDHFASPDKASRRRAQTGRLAARPVKFPVTPLQRKG</sequence>
<dbReference type="AlphaFoldDB" id="A0A6J5F9L0"/>
<evidence type="ECO:0000259" key="3">
    <source>
        <dbReference type="Pfam" id="PF11740"/>
    </source>
</evidence>
<feature type="region of interest" description="Disordered" evidence="2">
    <location>
        <begin position="314"/>
        <end position="348"/>
    </location>
</feature>
<accession>A0A6J5F9L0</accession>
<evidence type="ECO:0000256" key="1">
    <source>
        <dbReference type="SAM" id="Coils"/>
    </source>
</evidence>
<evidence type="ECO:0000256" key="2">
    <source>
        <dbReference type="SAM" id="MobiDB-lite"/>
    </source>
</evidence>
<keyword evidence="5" id="KW-1185">Reference proteome</keyword>
<keyword evidence="1" id="KW-0175">Coiled coil</keyword>
<name>A0A6J5F9L0_9BURK</name>
<dbReference type="Proteomes" id="UP000494363">
    <property type="component" value="Unassembled WGS sequence"/>
</dbReference>
<evidence type="ECO:0000313" key="4">
    <source>
        <dbReference type="EMBL" id="CAB3774481.1"/>
    </source>
</evidence>
<feature type="domain" description="KfrA N-terminal DNA-binding" evidence="3">
    <location>
        <begin position="25"/>
        <end position="133"/>
    </location>
</feature>